<dbReference type="Pfam" id="PF11236">
    <property type="entry name" value="DUF3037"/>
    <property type="match status" value="1"/>
</dbReference>
<keyword evidence="2" id="KW-1185">Reference proteome</keyword>
<dbReference type="InterPro" id="IPR021398">
    <property type="entry name" value="DUF3037"/>
</dbReference>
<proteinExistence type="predicted"/>
<dbReference type="EMBL" id="LPXH01000041">
    <property type="protein sequence ID" value="KUF37945.1"/>
    <property type="molecule type" value="Genomic_DNA"/>
</dbReference>
<evidence type="ECO:0000313" key="1">
    <source>
        <dbReference type="EMBL" id="KUF37945.1"/>
    </source>
</evidence>
<gene>
    <name evidence="1" type="ORF">AS359_04340</name>
</gene>
<organism evidence="1 2">
    <name type="scientific">Comamonas kerstersii</name>
    <dbReference type="NCBI Taxonomy" id="225992"/>
    <lineage>
        <taxon>Bacteria</taxon>
        <taxon>Pseudomonadati</taxon>
        <taxon>Pseudomonadota</taxon>
        <taxon>Betaproteobacteria</taxon>
        <taxon>Burkholderiales</taxon>
        <taxon>Comamonadaceae</taxon>
        <taxon>Comamonas</taxon>
    </lineage>
</organism>
<dbReference type="AlphaFoldDB" id="A0A0W7YS75"/>
<sequence length="281" mass="32150">MTPLACRYSIIQFTPFAETGEFANIGIVLACPKTGYFSFLIERKKYRRITSFFRGIERSHYVAAVDSTVDELNFVLNFINDKNHVSIDPEKVRHFMTSLTRPREAIIKYSPERVVMCADPEGMLKKLFAHYVEHDFATREYVEERINSHIKSILDELRLSTPFKQARLGSDAISTQFKFVQIADDKPIKLIKALNLSHKDPIEIGDHGDTWVSRMKRLERANPSAMPKKRLFTVELPPTEDAVRWKESLAVIDNLQEIGIQIVDTASPTADEDISRFALAS</sequence>
<accession>A0A0W7YS75</accession>
<name>A0A0W7YS75_9BURK</name>
<reference evidence="1 2" key="1">
    <citation type="submission" date="2015-12" db="EMBL/GenBank/DDBJ databases">
        <title>Complete genome sequence of a multi-drug resistant strain Acidovorax sp. 12322-1.</title>
        <authorList>
            <person name="Ming D."/>
            <person name="Wang M."/>
            <person name="Hu S."/>
            <person name="Zhou Y."/>
            <person name="Jiang T."/>
        </authorList>
    </citation>
    <scope>NUCLEOTIDE SEQUENCE [LARGE SCALE GENOMIC DNA]</scope>
    <source>
        <strain evidence="1 2">12322-1</strain>
    </source>
</reference>
<evidence type="ECO:0000313" key="2">
    <source>
        <dbReference type="Proteomes" id="UP000053300"/>
    </source>
</evidence>
<comment type="caution">
    <text evidence="1">The sequence shown here is derived from an EMBL/GenBank/DDBJ whole genome shotgun (WGS) entry which is preliminary data.</text>
</comment>
<dbReference type="RefSeq" id="WP_058880565.1">
    <property type="nucleotide sequence ID" value="NZ_LPXH01000041.1"/>
</dbReference>
<protein>
    <recommendedName>
        <fullName evidence="3">DUF3037 domain-containing protein</fullName>
    </recommendedName>
</protein>
<dbReference type="Proteomes" id="UP000053300">
    <property type="component" value="Unassembled WGS sequence"/>
</dbReference>
<evidence type="ECO:0008006" key="3">
    <source>
        <dbReference type="Google" id="ProtNLM"/>
    </source>
</evidence>